<evidence type="ECO:0000313" key="2">
    <source>
        <dbReference type="Proteomes" id="UP000018009"/>
    </source>
</evidence>
<comment type="caution">
    <text evidence="1">The sequence shown here is derived from an EMBL/GenBank/DDBJ whole genome shotgun (WGS) entry which is preliminary data.</text>
</comment>
<dbReference type="Proteomes" id="UP000018009">
    <property type="component" value="Unassembled WGS sequence"/>
</dbReference>
<gene>
    <name evidence="1" type="ORF">BN486_02825</name>
</gene>
<protein>
    <submittedName>
        <fullName evidence="1">Uncharacterized protein</fullName>
    </submittedName>
</protein>
<sequence>MVSATLSPFAAELELADEKPNTLPPRFSMAASKLKRVRVLGS</sequence>
<name>R6JVJ5_9FIRM</name>
<accession>R6JVJ5</accession>
<evidence type="ECO:0000313" key="1">
    <source>
        <dbReference type="EMBL" id="CDB62844.1"/>
    </source>
</evidence>
<dbReference type="AlphaFoldDB" id="R6JVJ5"/>
<dbReference type="EMBL" id="CBDY010000205">
    <property type="protein sequence ID" value="CDB62844.1"/>
    <property type="molecule type" value="Genomic_DNA"/>
</dbReference>
<organism evidence="1 2">
    <name type="scientific">[Clostridium] clostridioforme CAG:132</name>
    <dbReference type="NCBI Taxonomy" id="1263065"/>
    <lineage>
        <taxon>Bacteria</taxon>
        <taxon>Bacillati</taxon>
        <taxon>Bacillota</taxon>
        <taxon>Clostridia</taxon>
        <taxon>Lachnospirales</taxon>
        <taxon>Lachnospiraceae</taxon>
        <taxon>Enterocloster</taxon>
    </lineage>
</organism>
<reference evidence="1" key="1">
    <citation type="submission" date="2012-11" db="EMBL/GenBank/DDBJ databases">
        <title>Dependencies among metagenomic species, viruses, plasmids and units of genetic variation.</title>
        <authorList>
            <person name="Nielsen H.B."/>
            <person name="Almeida M."/>
            <person name="Juncker A.S."/>
            <person name="Rasmussen S."/>
            <person name="Li J."/>
            <person name="Sunagawa S."/>
            <person name="Plichta D."/>
            <person name="Gautier L."/>
            <person name="Le Chatelier E."/>
            <person name="Peletier E."/>
            <person name="Bonde I."/>
            <person name="Nielsen T."/>
            <person name="Manichanh C."/>
            <person name="Arumugam M."/>
            <person name="Batto J."/>
            <person name="Santos M.B.Q.D."/>
            <person name="Blom N."/>
            <person name="Borruel N."/>
            <person name="Burgdorf K.S."/>
            <person name="Boumezbeur F."/>
            <person name="Casellas F."/>
            <person name="Dore J."/>
            <person name="Guarner F."/>
            <person name="Hansen T."/>
            <person name="Hildebrand F."/>
            <person name="Kaas R.S."/>
            <person name="Kennedy S."/>
            <person name="Kristiansen K."/>
            <person name="Kultima J.R."/>
            <person name="Leonard P."/>
            <person name="Levenez F."/>
            <person name="Lund O."/>
            <person name="Moumen B."/>
            <person name="Le Paslier D."/>
            <person name="Pons N."/>
            <person name="Pedersen O."/>
            <person name="Prifti E."/>
            <person name="Qin J."/>
            <person name="Raes J."/>
            <person name="Tap J."/>
            <person name="Tims S."/>
            <person name="Ussery D.W."/>
            <person name="Yamada T."/>
            <person name="MetaHit consortium"/>
            <person name="Renault P."/>
            <person name="Sicheritz-Ponten T."/>
            <person name="Bork P."/>
            <person name="Wang J."/>
            <person name="Brunak S."/>
            <person name="Ehrlich S.D."/>
        </authorList>
    </citation>
    <scope>NUCLEOTIDE SEQUENCE [LARGE SCALE GENOMIC DNA]</scope>
</reference>
<proteinExistence type="predicted"/>